<keyword evidence="1 2" id="KW-0238">DNA-binding</keyword>
<dbReference type="PANTHER" id="PTHR43479">
    <property type="entry name" value="ACREF/ENVCD OPERON REPRESSOR-RELATED"/>
    <property type="match status" value="1"/>
</dbReference>
<gene>
    <name evidence="4" type="ORF">L1I42_00025</name>
</gene>
<accession>A0ABS9E4Q6</accession>
<dbReference type="EMBL" id="JAKGTI010000001">
    <property type="protein sequence ID" value="MCF4096869.1"/>
    <property type="molecule type" value="Genomic_DNA"/>
</dbReference>
<dbReference type="SUPFAM" id="SSF46689">
    <property type="entry name" value="Homeodomain-like"/>
    <property type="match status" value="1"/>
</dbReference>
<evidence type="ECO:0000256" key="1">
    <source>
        <dbReference type="ARBA" id="ARBA00023125"/>
    </source>
</evidence>
<dbReference type="InterPro" id="IPR009057">
    <property type="entry name" value="Homeodomain-like_sf"/>
</dbReference>
<protein>
    <submittedName>
        <fullName evidence="4">TetR/AcrR family transcriptional regulator</fullName>
    </submittedName>
</protein>
<dbReference type="InterPro" id="IPR050624">
    <property type="entry name" value="HTH-type_Tx_Regulator"/>
</dbReference>
<dbReference type="PANTHER" id="PTHR43479:SF11">
    <property type="entry name" value="ACREF_ENVCD OPERON REPRESSOR-RELATED"/>
    <property type="match status" value="1"/>
</dbReference>
<feature type="DNA-binding region" description="H-T-H motif" evidence="2">
    <location>
        <begin position="36"/>
        <end position="55"/>
    </location>
</feature>
<keyword evidence="5" id="KW-1185">Reference proteome</keyword>
<dbReference type="Pfam" id="PF00440">
    <property type="entry name" value="TetR_N"/>
    <property type="match status" value="1"/>
</dbReference>
<name>A0ABS9E4Q6_9HYPH</name>
<evidence type="ECO:0000259" key="3">
    <source>
        <dbReference type="PROSITE" id="PS50977"/>
    </source>
</evidence>
<evidence type="ECO:0000313" key="5">
    <source>
        <dbReference type="Proteomes" id="UP001201217"/>
    </source>
</evidence>
<comment type="caution">
    <text evidence="4">The sequence shown here is derived from an EMBL/GenBank/DDBJ whole genome shotgun (WGS) entry which is preliminary data.</text>
</comment>
<sequence length="186" mass="20826">MNLRVEGKQKRAQATRAHILQCFADLMARHDYDDISVAQIAASANVGKGTVLAHFSEKLALAATQFADVLNICLARIEAESEITNAAQLRTIFDPFFDLIRRDEVYIRLIVGEGQDICRQLIEPAENQLFDALGKKWPHGNDNDVLDIVALRAFLVHAAVAQRACERDEAVMAEFEALVARYLFKK</sequence>
<organism evidence="4 5">
    <name type="scientific">Maritalea mediterranea</name>
    <dbReference type="NCBI Taxonomy" id="2909667"/>
    <lineage>
        <taxon>Bacteria</taxon>
        <taxon>Pseudomonadati</taxon>
        <taxon>Pseudomonadota</taxon>
        <taxon>Alphaproteobacteria</taxon>
        <taxon>Hyphomicrobiales</taxon>
        <taxon>Devosiaceae</taxon>
        <taxon>Maritalea</taxon>
    </lineage>
</organism>
<dbReference type="RefSeq" id="WP_236112329.1">
    <property type="nucleotide sequence ID" value="NZ_JAKGTI010000001.1"/>
</dbReference>
<dbReference type="PROSITE" id="PS50977">
    <property type="entry name" value="HTH_TETR_2"/>
    <property type="match status" value="1"/>
</dbReference>
<evidence type="ECO:0000313" key="4">
    <source>
        <dbReference type="EMBL" id="MCF4096869.1"/>
    </source>
</evidence>
<dbReference type="InterPro" id="IPR001647">
    <property type="entry name" value="HTH_TetR"/>
</dbReference>
<dbReference type="Proteomes" id="UP001201217">
    <property type="component" value="Unassembled WGS sequence"/>
</dbReference>
<dbReference type="Gene3D" id="1.10.357.10">
    <property type="entry name" value="Tetracycline Repressor, domain 2"/>
    <property type="match status" value="1"/>
</dbReference>
<reference evidence="4 5" key="1">
    <citation type="submission" date="2022-01" db="EMBL/GenBank/DDBJ databases">
        <title>Maritalea mediterranea sp. nov., isolated from marine plastic residues from the Malva-rosa beach (Valencia, Spain).</title>
        <authorList>
            <person name="Vidal-Verdu A."/>
            <person name="Molina-Menor E."/>
            <person name="Pascual J."/>
            <person name="Pereto J."/>
            <person name="Porcar M."/>
        </authorList>
    </citation>
    <scope>NUCLEOTIDE SEQUENCE [LARGE SCALE GENOMIC DNA]</scope>
    <source>
        <strain evidence="4 5">P4.10X</strain>
    </source>
</reference>
<evidence type="ECO:0000256" key="2">
    <source>
        <dbReference type="PROSITE-ProRule" id="PRU00335"/>
    </source>
</evidence>
<proteinExistence type="predicted"/>
<feature type="domain" description="HTH tetR-type" evidence="3">
    <location>
        <begin position="13"/>
        <end position="73"/>
    </location>
</feature>